<evidence type="ECO:0000256" key="1">
    <source>
        <dbReference type="SAM" id="SignalP"/>
    </source>
</evidence>
<dbReference type="eggNOG" id="COG2304">
    <property type="taxonomic scope" value="Bacteria"/>
</dbReference>
<evidence type="ECO:0000313" key="3">
    <source>
        <dbReference type="EMBL" id="CAN90709.1"/>
    </source>
</evidence>
<accession>A9GV55</accession>
<dbReference type="Gene3D" id="3.40.50.410">
    <property type="entry name" value="von Willebrand factor, type A domain"/>
    <property type="match status" value="1"/>
</dbReference>
<keyword evidence="1" id="KW-0732">Signal</keyword>
<dbReference type="EMBL" id="AM746676">
    <property type="protein sequence ID" value="CAN90709.1"/>
    <property type="molecule type" value="Genomic_DNA"/>
</dbReference>
<dbReference type="SUPFAM" id="SSF53300">
    <property type="entry name" value="vWA-like"/>
    <property type="match status" value="1"/>
</dbReference>
<protein>
    <submittedName>
        <fullName evidence="3">Secreted protein</fullName>
    </submittedName>
</protein>
<dbReference type="CDD" id="cd00198">
    <property type="entry name" value="vWFA"/>
    <property type="match status" value="1"/>
</dbReference>
<dbReference type="STRING" id="448385.sce0552"/>
<dbReference type="PANTHER" id="PTHR10579">
    <property type="entry name" value="CALCIUM-ACTIVATED CHLORIDE CHANNEL REGULATOR"/>
    <property type="match status" value="1"/>
</dbReference>
<dbReference type="Proteomes" id="UP000002139">
    <property type="component" value="Chromosome"/>
</dbReference>
<dbReference type="InterPro" id="IPR051266">
    <property type="entry name" value="CLCR"/>
</dbReference>
<dbReference type="NCBIfam" id="NF041940">
    <property type="entry name" value="choice_anch_X"/>
    <property type="match status" value="1"/>
</dbReference>
<dbReference type="PANTHER" id="PTHR10579:SF43">
    <property type="entry name" value="ZINC FINGER (C3HC4-TYPE RING FINGER) FAMILY PROTEIN"/>
    <property type="match status" value="1"/>
</dbReference>
<feature type="domain" description="VWFA" evidence="2">
    <location>
        <begin position="36"/>
        <end position="220"/>
    </location>
</feature>
<evidence type="ECO:0000313" key="4">
    <source>
        <dbReference type="Proteomes" id="UP000002139"/>
    </source>
</evidence>
<dbReference type="InterPro" id="IPR002035">
    <property type="entry name" value="VWF_A"/>
</dbReference>
<keyword evidence="4" id="KW-1185">Reference proteome</keyword>
<dbReference type="InterPro" id="IPR036465">
    <property type="entry name" value="vWFA_dom_sf"/>
</dbReference>
<feature type="signal peptide" evidence="1">
    <location>
        <begin position="1"/>
        <end position="28"/>
    </location>
</feature>
<dbReference type="SMART" id="SM00327">
    <property type="entry name" value="VWA"/>
    <property type="match status" value="1"/>
</dbReference>
<evidence type="ECO:0000259" key="2">
    <source>
        <dbReference type="PROSITE" id="PS50234"/>
    </source>
</evidence>
<proteinExistence type="predicted"/>
<name>A9GV55_SORC5</name>
<organism evidence="3 4">
    <name type="scientific">Sorangium cellulosum (strain So ce56)</name>
    <name type="common">Polyangium cellulosum (strain So ce56)</name>
    <dbReference type="NCBI Taxonomy" id="448385"/>
    <lineage>
        <taxon>Bacteria</taxon>
        <taxon>Pseudomonadati</taxon>
        <taxon>Myxococcota</taxon>
        <taxon>Polyangia</taxon>
        <taxon>Polyangiales</taxon>
        <taxon>Polyangiaceae</taxon>
        <taxon>Sorangium</taxon>
    </lineage>
</organism>
<dbReference type="AlphaFoldDB" id="A9GV55"/>
<sequence length="563" mass="58916">MMRRSFRMFASVAGGLVASAAGMSAALAQVAPLDTNHVVIIDRSGSMYGDRLELAKKAAKIYWNTLVSSNVPASQSFTELLGVASYSDTSSVTYPLTALPASGLDTAVDALVADGSTSIGAGLEEALDMLISESPTKSARECVILLSDGQHNTPPAPSDFYADYFSRVDEVHSIALGSGADEAMMSDIAANYGFSPGLYLRADSDTAIDQLELIGAFNRMANDCRDGGMIDQGLTQIPPPSPQSPQSFACADTLVSAAQIVDFTMIFVGAAAPEVYLLPPWDQTSKITEANFAASGSDLTFFSAENFKRFSLNLTEAYEEGFWQFCAVNTSDQPIYVYSAVSTLADTISLRVTPSTLNVGAAPLIVEAEVSHLGSPVLGATVSAEMTGPSGAVTPLSFHDDGAAAHGDTTANDGVYSLKVGQFAETGSHDITVFADHAGSATVPMFTRQHTFGFYKNPAPPCQSLGPMSSAIIASVNGTSCFQIDRASLPTGWTPATLTLQMSPADGVPLNGVSVSANGGAPQSAPANSWSATTTIPFPGTANDVVYQVSTTSNRQLQIQWYP</sequence>
<dbReference type="PROSITE" id="PS50234">
    <property type="entry name" value="VWFA"/>
    <property type="match status" value="1"/>
</dbReference>
<feature type="chain" id="PRO_5002739212" evidence="1">
    <location>
        <begin position="29"/>
        <end position="563"/>
    </location>
</feature>
<reference evidence="3 4" key="1">
    <citation type="journal article" date="2007" name="Nat. Biotechnol.">
        <title>Complete genome sequence of the myxobacterium Sorangium cellulosum.</title>
        <authorList>
            <person name="Schneiker S."/>
            <person name="Perlova O."/>
            <person name="Kaiser O."/>
            <person name="Gerth K."/>
            <person name="Alici A."/>
            <person name="Altmeyer M.O."/>
            <person name="Bartels D."/>
            <person name="Bekel T."/>
            <person name="Beyer S."/>
            <person name="Bode E."/>
            <person name="Bode H.B."/>
            <person name="Bolten C.J."/>
            <person name="Choudhuri J.V."/>
            <person name="Doss S."/>
            <person name="Elnakady Y.A."/>
            <person name="Frank B."/>
            <person name="Gaigalat L."/>
            <person name="Goesmann A."/>
            <person name="Groeger C."/>
            <person name="Gross F."/>
            <person name="Jelsbak L."/>
            <person name="Jelsbak L."/>
            <person name="Kalinowski J."/>
            <person name="Kegler C."/>
            <person name="Knauber T."/>
            <person name="Konietzny S."/>
            <person name="Kopp M."/>
            <person name="Krause L."/>
            <person name="Krug D."/>
            <person name="Linke B."/>
            <person name="Mahmud T."/>
            <person name="Martinez-Arias R."/>
            <person name="McHardy A.C."/>
            <person name="Merai M."/>
            <person name="Meyer F."/>
            <person name="Mormann S."/>
            <person name="Munoz-Dorado J."/>
            <person name="Perez J."/>
            <person name="Pradella S."/>
            <person name="Rachid S."/>
            <person name="Raddatz G."/>
            <person name="Rosenau F."/>
            <person name="Rueckert C."/>
            <person name="Sasse F."/>
            <person name="Scharfe M."/>
            <person name="Schuster S.C."/>
            <person name="Suen G."/>
            <person name="Treuner-Lange A."/>
            <person name="Velicer G.J."/>
            <person name="Vorholter F.-J."/>
            <person name="Weissman K.J."/>
            <person name="Welch R.D."/>
            <person name="Wenzel S.C."/>
            <person name="Whitworth D.E."/>
            <person name="Wilhelm S."/>
            <person name="Wittmann C."/>
            <person name="Bloecker H."/>
            <person name="Puehler A."/>
            <person name="Mueller R."/>
        </authorList>
    </citation>
    <scope>NUCLEOTIDE SEQUENCE [LARGE SCALE GENOMIC DNA]</scope>
    <source>
        <strain evidence="4">So ce56</strain>
    </source>
</reference>
<dbReference type="KEGG" id="scl:sce0552"/>
<dbReference type="Pfam" id="PF00092">
    <property type="entry name" value="VWA"/>
    <property type="match status" value="1"/>
</dbReference>
<dbReference type="HOGENOM" id="CLU_503345_0_0_7"/>
<dbReference type="BioCyc" id="SCEL448385:SCE_RS02890-MONOMER"/>
<gene>
    <name evidence="3" type="ordered locus">sce0552</name>
</gene>